<organism evidence="1 2">
    <name type="scientific">Streptomyces laculatispora</name>
    <dbReference type="NCBI Taxonomy" id="887464"/>
    <lineage>
        <taxon>Bacteria</taxon>
        <taxon>Bacillati</taxon>
        <taxon>Actinomycetota</taxon>
        <taxon>Actinomycetes</taxon>
        <taxon>Kitasatosporales</taxon>
        <taxon>Streptomycetaceae</taxon>
        <taxon>Streptomyces</taxon>
    </lineage>
</organism>
<evidence type="ECO:0000313" key="2">
    <source>
        <dbReference type="Proteomes" id="UP001229952"/>
    </source>
</evidence>
<accession>A0ABY9IEF1</accession>
<proteinExistence type="predicted"/>
<protein>
    <submittedName>
        <fullName evidence="1">Uncharacterized protein</fullName>
    </submittedName>
</protein>
<evidence type="ECO:0000313" key="1">
    <source>
        <dbReference type="EMBL" id="WLQ44756.1"/>
    </source>
</evidence>
<gene>
    <name evidence="1" type="ORF">P8A22_35615</name>
</gene>
<dbReference type="Proteomes" id="UP001229952">
    <property type="component" value="Chromosome"/>
</dbReference>
<name>A0ABY9IEF1_9ACTN</name>
<dbReference type="RefSeq" id="WP_306092011.1">
    <property type="nucleotide sequence ID" value="NZ_CP120992.1"/>
</dbReference>
<dbReference type="EMBL" id="CP120992">
    <property type="protein sequence ID" value="WLQ44756.1"/>
    <property type="molecule type" value="Genomic_DNA"/>
</dbReference>
<sequence length="201" mass="21934">MFALREVLMRKDGRTRSRTFRGSAVRARRASARAAPAGLLVAALLLAALPSPSYAGAQPTIADQLYRYGYSLGFHPFTSPHDVRGQLTDNFWLFPVSGDCPAVIRPTDECELLGGNPVRVEAIGYDSLQIATLPGHDLGEGLHIRFTFTRSLGLHCLVVSAWQNRPTRCTERTLCSAASRAGAWALWRVLSETLTMSAYAA</sequence>
<keyword evidence="2" id="KW-1185">Reference proteome</keyword>
<reference evidence="1 2" key="1">
    <citation type="submission" date="2023-03" db="EMBL/GenBank/DDBJ databases">
        <title>Isolation and description of six Streptomyces strains from soil environments, able to metabolize different microbial glucans.</title>
        <authorList>
            <person name="Widen T."/>
            <person name="Larsbrink J."/>
        </authorList>
    </citation>
    <scope>NUCLEOTIDE SEQUENCE [LARGE SCALE GENOMIC DNA]</scope>
    <source>
        <strain evidence="1 2">Mut2</strain>
    </source>
</reference>